<evidence type="ECO:0000256" key="1">
    <source>
        <dbReference type="SAM" id="SignalP"/>
    </source>
</evidence>
<proteinExistence type="predicted"/>
<evidence type="ECO:0008006" key="4">
    <source>
        <dbReference type="Google" id="ProtNLM"/>
    </source>
</evidence>
<protein>
    <recommendedName>
        <fullName evidence="4">Lipoprotein</fullName>
    </recommendedName>
</protein>
<dbReference type="Proteomes" id="UP000236220">
    <property type="component" value="Unassembled WGS sequence"/>
</dbReference>
<evidence type="ECO:0000313" key="3">
    <source>
        <dbReference type="Proteomes" id="UP000236220"/>
    </source>
</evidence>
<sequence length="210" mass="23477">MHPAAAKTHHLPPARSLLAASILLMAIQGCSSAMTSPTDRTPSDTSTSPAHGQLWEWPLKFVRHNFTMGAFDVQSYRVVYANFPYTSDGPEPSLASFGHRHADLFTAWRLSLPNFPPPADLNWVSKDGTMLHATVDLDQIFKDRLIRHNVPRDEVSPNASIGDPGIIIEIDNRTVNVYMLAHIATKHLQIPGNKYSDFRNDLIKVYSKTY</sequence>
<feature type="chain" id="PRO_5014454143" description="Lipoprotein" evidence="1">
    <location>
        <begin position="36"/>
        <end position="210"/>
    </location>
</feature>
<name>A0A2K1Q164_9GAMM</name>
<gene>
    <name evidence="2" type="ORF">Lysil_0411</name>
</gene>
<organism evidence="2 3">
    <name type="scientific">Solilutibacter silvestris</name>
    <dbReference type="NCBI Taxonomy" id="1645665"/>
    <lineage>
        <taxon>Bacteria</taxon>
        <taxon>Pseudomonadati</taxon>
        <taxon>Pseudomonadota</taxon>
        <taxon>Gammaproteobacteria</taxon>
        <taxon>Lysobacterales</taxon>
        <taxon>Lysobacteraceae</taxon>
        <taxon>Solilutibacter</taxon>
    </lineage>
</organism>
<accession>A0A2K1Q164</accession>
<evidence type="ECO:0000313" key="2">
    <source>
        <dbReference type="EMBL" id="PNS08782.1"/>
    </source>
</evidence>
<dbReference type="PROSITE" id="PS51257">
    <property type="entry name" value="PROKAR_LIPOPROTEIN"/>
    <property type="match status" value="1"/>
</dbReference>
<dbReference type="EMBL" id="NPZB01000001">
    <property type="protein sequence ID" value="PNS08782.1"/>
    <property type="molecule type" value="Genomic_DNA"/>
</dbReference>
<dbReference type="AlphaFoldDB" id="A0A2K1Q164"/>
<keyword evidence="1" id="KW-0732">Signal</keyword>
<reference evidence="2 3" key="1">
    <citation type="submission" date="2017-08" db="EMBL/GenBank/DDBJ databases">
        <title>Lysobacter sylvestris genome.</title>
        <authorList>
            <person name="Zhang D.-C."/>
            <person name="Albuquerque L."/>
            <person name="Franca L."/>
            <person name="Froufe H.J.C."/>
            <person name="Barroso C."/>
            <person name="Egas C."/>
            <person name="Da Costa M."/>
            <person name="Margesin R."/>
        </authorList>
    </citation>
    <scope>NUCLEOTIDE SEQUENCE [LARGE SCALE GENOMIC DNA]</scope>
    <source>
        <strain evidence="2 3">AM20-91</strain>
    </source>
</reference>
<feature type="signal peptide" evidence="1">
    <location>
        <begin position="1"/>
        <end position="35"/>
    </location>
</feature>
<comment type="caution">
    <text evidence="2">The sequence shown here is derived from an EMBL/GenBank/DDBJ whole genome shotgun (WGS) entry which is preliminary data.</text>
</comment>
<keyword evidence="3" id="KW-1185">Reference proteome</keyword>